<gene>
    <name evidence="7" type="ordered locus">MHLP_03155</name>
</gene>
<keyword evidence="3 6" id="KW-0812">Transmembrane</keyword>
<dbReference type="OrthoDB" id="1769076at2"/>
<reference evidence="8" key="2">
    <citation type="submission" date="2012-07" db="EMBL/GenBank/DDBJ databases">
        <title>Complete genome sequence of 'Candidatus Mycoplasma haemolamae'.</title>
        <authorList>
            <person name="Guimaraes A.M.S."/>
            <person name="Toth B."/>
            <person name="Santos A.P."/>
            <person name="Nascimento N.C."/>
            <person name="Sojka J.E."/>
            <person name="Messick J.B."/>
        </authorList>
    </citation>
    <scope>NUCLEOTIDE SEQUENCE [LARGE SCALE GENOMIC DNA]</scope>
    <source>
        <strain evidence="8">Purdue</strain>
    </source>
</reference>
<keyword evidence="5 6" id="KW-0472">Membrane</keyword>
<dbReference type="STRING" id="1212765.MHLP_03155"/>
<dbReference type="InterPro" id="IPR005359">
    <property type="entry name" value="UPF0154"/>
</dbReference>
<organism evidence="7 8">
    <name type="scientific">Mycoplasma haematolamae (strain Purdue)</name>
    <dbReference type="NCBI Taxonomy" id="1212765"/>
    <lineage>
        <taxon>Bacteria</taxon>
        <taxon>Bacillati</taxon>
        <taxon>Mycoplasmatota</taxon>
        <taxon>Mollicutes</taxon>
        <taxon>Mycoplasmataceae</taxon>
        <taxon>Mycoplasma</taxon>
    </lineage>
</organism>
<keyword evidence="8" id="KW-1185">Reference proteome</keyword>
<comment type="subcellular location">
    <subcellularLocation>
        <location evidence="1">Membrane</location>
        <topology evidence="1">Single-pass membrane protein</topology>
    </subcellularLocation>
</comment>
<dbReference type="GO" id="GO:0016020">
    <property type="term" value="C:membrane"/>
    <property type="evidence" value="ECO:0007669"/>
    <property type="project" value="UniProtKB-SubCell"/>
</dbReference>
<evidence type="ECO:0000256" key="4">
    <source>
        <dbReference type="ARBA" id="ARBA00022989"/>
    </source>
</evidence>
<proteinExistence type="inferred from homology"/>
<keyword evidence="4 6" id="KW-1133">Transmembrane helix</keyword>
<evidence type="ECO:0000256" key="3">
    <source>
        <dbReference type="ARBA" id="ARBA00022692"/>
    </source>
</evidence>
<dbReference type="AlphaFoldDB" id="I7CG49"/>
<sequence length="87" mass="9727">MIPFRGIFLVFQDASTHTGWAVGLCLALILGLVLGWRAAAKRFSKQLSRTNLITASQIRQLYKAMGRTPTEKQIKQLLADINNRNGQ</sequence>
<dbReference type="Proteomes" id="UP000006502">
    <property type="component" value="Chromosome"/>
</dbReference>
<evidence type="ECO:0000256" key="6">
    <source>
        <dbReference type="SAM" id="Phobius"/>
    </source>
</evidence>
<protein>
    <recommendedName>
        <fullName evidence="9">YneF family protein</fullName>
    </recommendedName>
</protein>
<feature type="transmembrane region" description="Helical" evidence="6">
    <location>
        <begin position="20"/>
        <end position="39"/>
    </location>
</feature>
<evidence type="ECO:0000256" key="1">
    <source>
        <dbReference type="ARBA" id="ARBA00004167"/>
    </source>
</evidence>
<accession>I7CG49</accession>
<dbReference type="EMBL" id="CP003731">
    <property type="protein sequence ID" value="AFO52211.1"/>
    <property type="molecule type" value="Genomic_DNA"/>
</dbReference>
<dbReference type="InterPro" id="IPR011992">
    <property type="entry name" value="EF-hand-dom_pair"/>
</dbReference>
<dbReference type="HOGENOM" id="CLU_180108_1_0_14"/>
<comment type="similarity">
    <text evidence="2">Belongs to the UPF0154 family.</text>
</comment>
<dbReference type="KEGG" id="mhl:MHLP_03155"/>
<dbReference type="SUPFAM" id="SSF47473">
    <property type="entry name" value="EF-hand"/>
    <property type="match status" value="1"/>
</dbReference>
<reference evidence="7 8" key="1">
    <citation type="journal article" date="2012" name="J. Bacteriol.">
        <title>Genome Sequence of "Candidatus Mycoplasma haemolamae" Strain Purdue, a Red Blood Cell Pathogen of Alpacas (Vicugna pacos) and Llamas (Lama glama).</title>
        <authorList>
            <person name="Guimaraes A.M."/>
            <person name="Toth B."/>
            <person name="Santos A.P."/>
            <person name="do Nascimento N.C."/>
            <person name="Kritchevsky J.E."/>
            <person name="Messick J.B."/>
        </authorList>
    </citation>
    <scope>NUCLEOTIDE SEQUENCE [LARGE SCALE GENOMIC DNA]</scope>
    <source>
        <strain evidence="7 8">Purdue</strain>
    </source>
</reference>
<evidence type="ECO:0000313" key="7">
    <source>
        <dbReference type="EMBL" id="AFO52211.1"/>
    </source>
</evidence>
<evidence type="ECO:0000256" key="5">
    <source>
        <dbReference type="ARBA" id="ARBA00023136"/>
    </source>
</evidence>
<evidence type="ECO:0000313" key="8">
    <source>
        <dbReference type="Proteomes" id="UP000006502"/>
    </source>
</evidence>
<evidence type="ECO:0000256" key="2">
    <source>
        <dbReference type="ARBA" id="ARBA00006694"/>
    </source>
</evidence>
<name>I7CG49_MYCHA</name>
<dbReference type="Pfam" id="PF03672">
    <property type="entry name" value="UPF0154"/>
    <property type="match status" value="1"/>
</dbReference>
<evidence type="ECO:0008006" key="9">
    <source>
        <dbReference type="Google" id="ProtNLM"/>
    </source>
</evidence>
<dbReference type="PATRIC" id="fig|1212765.3.peg.715"/>